<name>A0A7Y9U8U1_9BURK</name>
<reference evidence="1 2" key="1">
    <citation type="submission" date="2020-07" db="EMBL/GenBank/DDBJ databases">
        <title>Genomic Encyclopedia of Archaeal and Bacterial Type Strains, Phase II (KMG-II): from individual species to whole genera.</title>
        <authorList>
            <person name="Goeker M."/>
        </authorList>
    </citation>
    <scope>NUCLEOTIDE SEQUENCE [LARGE SCALE GENOMIC DNA]</scope>
    <source>
        <strain evidence="1 2">DSM 21226</strain>
    </source>
</reference>
<accession>A0A7Y9U8U1</accession>
<protein>
    <submittedName>
        <fullName evidence="1">Uncharacterized protein</fullName>
    </submittedName>
</protein>
<sequence>MTGAHFIIPANHFVILANHFVILANARTHPLSPRGVDACVGSRFRGNDEGGRGNDGGGGVGQPPVSVADWTMASNSAWLMYWGT</sequence>
<proteinExistence type="predicted"/>
<organism evidence="1 2">
    <name type="scientific">Sphaerotilus montanus</name>
    <dbReference type="NCBI Taxonomy" id="522889"/>
    <lineage>
        <taxon>Bacteria</taxon>
        <taxon>Pseudomonadati</taxon>
        <taxon>Pseudomonadota</taxon>
        <taxon>Betaproteobacteria</taxon>
        <taxon>Burkholderiales</taxon>
        <taxon>Sphaerotilaceae</taxon>
        <taxon>Sphaerotilus</taxon>
    </lineage>
</organism>
<dbReference type="AlphaFoldDB" id="A0A7Y9U8U1"/>
<comment type="caution">
    <text evidence="1">The sequence shown here is derived from an EMBL/GenBank/DDBJ whole genome shotgun (WGS) entry which is preliminary data.</text>
</comment>
<keyword evidence="2" id="KW-1185">Reference proteome</keyword>
<evidence type="ECO:0000313" key="2">
    <source>
        <dbReference type="Proteomes" id="UP000518288"/>
    </source>
</evidence>
<dbReference type="Proteomes" id="UP000518288">
    <property type="component" value="Unassembled WGS sequence"/>
</dbReference>
<evidence type="ECO:0000313" key="1">
    <source>
        <dbReference type="EMBL" id="NYG34976.1"/>
    </source>
</evidence>
<dbReference type="EMBL" id="JACCFH010000001">
    <property type="protein sequence ID" value="NYG34976.1"/>
    <property type="molecule type" value="Genomic_DNA"/>
</dbReference>
<gene>
    <name evidence="1" type="ORF">BDD16_003962</name>
</gene>